<feature type="transmembrane region" description="Helical" evidence="1">
    <location>
        <begin position="218"/>
        <end position="238"/>
    </location>
</feature>
<dbReference type="AlphaFoldDB" id="A0A345JTH3"/>
<feature type="transmembrane region" description="Helical" evidence="1">
    <location>
        <begin position="280"/>
        <end position="304"/>
    </location>
</feature>
<reference evidence="2 3" key="1">
    <citation type="submission" date="2017-07" db="EMBL/GenBank/DDBJ databases">
        <title>Complete genome sequences and comparative analysis of the novel pathogen Francisella opportunistica.</title>
        <authorList>
            <person name="Dietrich E.A."/>
            <person name="Kingry L.C."/>
            <person name="Petersen J.M."/>
        </authorList>
    </citation>
    <scope>NUCLEOTIDE SEQUENCE [LARGE SCALE GENOMIC DNA]</scope>
    <source>
        <strain evidence="2 3">14-2155</strain>
    </source>
</reference>
<feature type="transmembrane region" description="Helical" evidence="1">
    <location>
        <begin position="45"/>
        <end position="66"/>
    </location>
</feature>
<feature type="transmembrane region" description="Helical" evidence="1">
    <location>
        <begin position="164"/>
        <end position="183"/>
    </location>
</feature>
<keyword evidence="1" id="KW-0812">Transmembrane</keyword>
<feature type="transmembrane region" description="Helical" evidence="1">
    <location>
        <begin position="310"/>
        <end position="330"/>
    </location>
</feature>
<keyword evidence="3" id="KW-1185">Reference proteome</keyword>
<sequence length="389" mass="46152">MLNYQFKNFILVLIIITLEVILAMIPELMNYQNLTSANTYRYFRFFYLIGALLPVLILISSILCFFSHKKLNQVIKTSFLIGFFVYFIYAVSFHSNSVLKLFFIVLGFSILYTNMFMLLYKLILRVKNKFFAAGLFCGFFPLLKLVMLLTSSLLAQETALRGKIISYCTSILFIGLFILYSFITKDELTEKQVNYKNFSIRFFVYLINIFKKYSIVKIFFYLLICGTIDGLIQQYLLYYVVFSDNAYFNVFYFFQIVVYAILFLSIILISAYVNKNKYIFIFSCSSILLFVNIIFILIFGEAYFLNEFLVANFTWYYSFFFFFVIAVYISKHNYYKFNIVLTLGFVSFLFGLIISEWVNVWFTSNYITLLLVLCLITFLYIRIRDNREE</sequence>
<gene>
    <name evidence="2" type="ORF">CGC43_08575</name>
</gene>
<evidence type="ECO:0000313" key="2">
    <source>
        <dbReference type="EMBL" id="AXH30619.1"/>
    </source>
</evidence>
<organism evidence="2 3">
    <name type="scientific">Francisella opportunistica</name>
    <dbReference type="NCBI Taxonomy" id="2016517"/>
    <lineage>
        <taxon>Bacteria</taxon>
        <taxon>Pseudomonadati</taxon>
        <taxon>Pseudomonadota</taxon>
        <taxon>Gammaproteobacteria</taxon>
        <taxon>Thiotrichales</taxon>
        <taxon>Francisellaceae</taxon>
        <taxon>Francisella</taxon>
    </lineage>
</organism>
<proteinExistence type="predicted"/>
<feature type="transmembrane region" description="Helical" evidence="1">
    <location>
        <begin position="101"/>
        <end position="123"/>
    </location>
</feature>
<feature type="transmembrane region" description="Helical" evidence="1">
    <location>
        <begin position="250"/>
        <end position="273"/>
    </location>
</feature>
<feature type="transmembrane region" description="Helical" evidence="1">
    <location>
        <begin position="360"/>
        <end position="381"/>
    </location>
</feature>
<keyword evidence="1" id="KW-1133">Transmembrane helix</keyword>
<accession>A0A345JTH3</accession>
<protein>
    <submittedName>
        <fullName evidence="2">Uncharacterized protein</fullName>
    </submittedName>
</protein>
<evidence type="ECO:0000313" key="3">
    <source>
        <dbReference type="Proteomes" id="UP000253862"/>
    </source>
</evidence>
<feature type="transmembrane region" description="Helical" evidence="1">
    <location>
        <begin position="337"/>
        <end position="354"/>
    </location>
</feature>
<dbReference type="EMBL" id="CP022375">
    <property type="protein sequence ID" value="AXH30619.1"/>
    <property type="molecule type" value="Genomic_DNA"/>
</dbReference>
<evidence type="ECO:0000256" key="1">
    <source>
        <dbReference type="SAM" id="Phobius"/>
    </source>
</evidence>
<name>A0A345JTH3_9GAMM</name>
<dbReference type="OrthoDB" id="9976467at2"/>
<keyword evidence="1" id="KW-0472">Membrane</keyword>
<dbReference type="KEGG" id="foo:CGC45_08605"/>
<dbReference type="Proteomes" id="UP000253862">
    <property type="component" value="Chromosome"/>
</dbReference>
<feature type="transmembrane region" description="Helical" evidence="1">
    <location>
        <begin position="78"/>
        <end position="95"/>
    </location>
</feature>
<feature type="transmembrane region" description="Helical" evidence="1">
    <location>
        <begin position="130"/>
        <end position="152"/>
    </location>
</feature>
<feature type="transmembrane region" description="Helical" evidence="1">
    <location>
        <begin position="9"/>
        <end position="25"/>
    </location>
</feature>